<keyword evidence="3" id="KW-1185">Reference proteome</keyword>
<organism evidence="2 3">
    <name type="scientific">Tetrahymena thermophila (strain SB210)</name>
    <dbReference type="NCBI Taxonomy" id="312017"/>
    <lineage>
        <taxon>Eukaryota</taxon>
        <taxon>Sar</taxon>
        <taxon>Alveolata</taxon>
        <taxon>Ciliophora</taxon>
        <taxon>Intramacronucleata</taxon>
        <taxon>Oligohymenophorea</taxon>
        <taxon>Hymenostomatida</taxon>
        <taxon>Tetrahymenina</taxon>
        <taxon>Tetrahymenidae</taxon>
        <taxon>Tetrahymena</taxon>
    </lineage>
</organism>
<dbReference type="EMBL" id="GG662537">
    <property type="protein sequence ID" value="EAS02419.1"/>
    <property type="molecule type" value="Genomic_DNA"/>
</dbReference>
<keyword evidence="1" id="KW-0175">Coiled coil</keyword>
<dbReference type="OMA" id="YDINSAH"/>
<evidence type="ECO:0000313" key="3">
    <source>
        <dbReference type="Proteomes" id="UP000009168"/>
    </source>
</evidence>
<dbReference type="KEGG" id="tet:TTHERM_00727790"/>
<evidence type="ECO:0000256" key="1">
    <source>
        <dbReference type="SAM" id="Coils"/>
    </source>
</evidence>
<name>I7MLJ6_TETTS</name>
<accession>I7MLJ6</accession>
<dbReference type="RefSeq" id="XP_001022664.1">
    <property type="nucleotide sequence ID" value="XM_001022664.1"/>
</dbReference>
<dbReference type="GeneID" id="7829378"/>
<proteinExistence type="predicted"/>
<dbReference type="AlphaFoldDB" id="I7MLJ6"/>
<sequence length="595" mass="71188">MSIKRGMQRAWHKFLQTNFNVFMRSGQNLDKQRKYQHIEIQQQFQDMENERKKQRLLLIEYKKKMKKKLIEQQLDYLNKQKELGIINSKGYSEEQKQLLEETKKLEGIKTAEQFDSVEQYAKEMMKKQLELKNENAQTIYKITSDKDEEDLKEELMIALSKINSELEQIKVTKQELEQVNTKIEELEPDYILITGMKKQLVLNQIAYYEFQSRNLQGFNLHPETMKAIEKIHYDVDHNIPVKRELLFEVCPELFEAELETMEKIERDKILAKRPRLDSNDSSVIKVTEKYPKHDELPKPLHPLEQIKVDEYEMRDFVYRKCGQFAQKWAEHIYIKREAGFANVHLVLENIELKPEEKLTEEEKELKKDLQELKKINQDFAHFCELLKEKAIQEQKKLQIPEFVKQNKKLEAAWIEKWETLVGNSYEFSESLLIPDNSNTNENQFDHILQEYRRADIKSLIEQSNEEYKKIVGGDEPVRARDPKEKNVNLIQKLNILSEVMNQLPEREERKLIPQFVGQVTYSDHPEEKRILLTEMTKILFLNNQNPKKYNVEFWANHFNLEPQKLRNIFNYISYAIPDVTNEKETGKVFRFIYES</sequence>
<dbReference type="HOGENOM" id="CLU_493024_0_0_1"/>
<feature type="coiled-coil region" evidence="1">
    <location>
        <begin position="117"/>
        <end position="186"/>
    </location>
</feature>
<dbReference type="Proteomes" id="UP000009168">
    <property type="component" value="Unassembled WGS sequence"/>
</dbReference>
<reference evidence="3" key="1">
    <citation type="journal article" date="2006" name="PLoS Biol.">
        <title>Macronuclear genome sequence of the ciliate Tetrahymena thermophila, a model eukaryote.</title>
        <authorList>
            <person name="Eisen J.A."/>
            <person name="Coyne R.S."/>
            <person name="Wu M."/>
            <person name="Wu D."/>
            <person name="Thiagarajan M."/>
            <person name="Wortman J.R."/>
            <person name="Badger J.H."/>
            <person name="Ren Q."/>
            <person name="Amedeo P."/>
            <person name="Jones K.M."/>
            <person name="Tallon L.J."/>
            <person name="Delcher A.L."/>
            <person name="Salzberg S.L."/>
            <person name="Silva J.C."/>
            <person name="Haas B.J."/>
            <person name="Majoros W.H."/>
            <person name="Farzad M."/>
            <person name="Carlton J.M."/>
            <person name="Smith R.K. Jr."/>
            <person name="Garg J."/>
            <person name="Pearlman R.E."/>
            <person name="Karrer K.M."/>
            <person name="Sun L."/>
            <person name="Manning G."/>
            <person name="Elde N.C."/>
            <person name="Turkewitz A.P."/>
            <person name="Asai D.J."/>
            <person name="Wilkes D.E."/>
            <person name="Wang Y."/>
            <person name="Cai H."/>
            <person name="Collins K."/>
            <person name="Stewart B.A."/>
            <person name="Lee S.R."/>
            <person name="Wilamowska K."/>
            <person name="Weinberg Z."/>
            <person name="Ruzzo W.L."/>
            <person name="Wloga D."/>
            <person name="Gaertig J."/>
            <person name="Frankel J."/>
            <person name="Tsao C.-C."/>
            <person name="Gorovsky M.A."/>
            <person name="Keeling P.J."/>
            <person name="Waller R.F."/>
            <person name="Patron N.J."/>
            <person name="Cherry J.M."/>
            <person name="Stover N.A."/>
            <person name="Krieger C.J."/>
            <person name="del Toro C."/>
            <person name="Ryder H.F."/>
            <person name="Williamson S.C."/>
            <person name="Barbeau R.A."/>
            <person name="Hamilton E.P."/>
            <person name="Orias E."/>
        </authorList>
    </citation>
    <scope>NUCLEOTIDE SEQUENCE [LARGE SCALE GENOMIC DNA]</scope>
    <source>
        <strain evidence="3">SB210</strain>
    </source>
</reference>
<dbReference type="eggNOG" id="ENOG502SM8H">
    <property type="taxonomic scope" value="Eukaryota"/>
</dbReference>
<protein>
    <submittedName>
        <fullName evidence="2">Uncharacterized protein</fullName>
    </submittedName>
</protein>
<evidence type="ECO:0000313" key="2">
    <source>
        <dbReference type="EMBL" id="EAS02419.1"/>
    </source>
</evidence>
<gene>
    <name evidence="2" type="ORF">TTHERM_00727790</name>
</gene>
<dbReference type="OrthoDB" id="312289at2759"/>
<dbReference type="InParanoid" id="I7MLJ6"/>